<reference evidence="2" key="1">
    <citation type="submission" date="2018-06" db="EMBL/GenBank/DDBJ databases">
        <authorList>
            <person name="Zhirakovskaya E."/>
        </authorList>
    </citation>
    <scope>NUCLEOTIDE SEQUENCE</scope>
</reference>
<dbReference type="Pfam" id="PF17131">
    <property type="entry name" value="LolA_like"/>
    <property type="match status" value="1"/>
</dbReference>
<feature type="domain" description="Uncharacterized protein TP-0789" evidence="1">
    <location>
        <begin position="76"/>
        <end position="256"/>
    </location>
</feature>
<evidence type="ECO:0000313" key="2">
    <source>
        <dbReference type="EMBL" id="VAX35823.1"/>
    </source>
</evidence>
<evidence type="ECO:0000259" key="1">
    <source>
        <dbReference type="Pfam" id="PF17131"/>
    </source>
</evidence>
<dbReference type="EMBL" id="UOGJ01000073">
    <property type="protein sequence ID" value="VAX35823.1"/>
    <property type="molecule type" value="Genomic_DNA"/>
</dbReference>
<dbReference type="CDD" id="cd16329">
    <property type="entry name" value="LolA_like"/>
    <property type="match status" value="1"/>
</dbReference>
<dbReference type="Gene3D" id="2.50.20.10">
    <property type="entry name" value="Lipoprotein localisation LolA/LolB/LppX"/>
    <property type="match status" value="1"/>
</dbReference>
<proteinExistence type="predicted"/>
<organism evidence="2">
    <name type="scientific">hydrothermal vent metagenome</name>
    <dbReference type="NCBI Taxonomy" id="652676"/>
    <lineage>
        <taxon>unclassified sequences</taxon>
        <taxon>metagenomes</taxon>
        <taxon>ecological metagenomes</taxon>
    </lineage>
</organism>
<dbReference type="AlphaFoldDB" id="A0A3B1DGB7"/>
<dbReference type="InterPro" id="IPR033399">
    <property type="entry name" value="TP_0789-like"/>
</dbReference>
<gene>
    <name evidence="2" type="ORF">MNBD_UNCLBAC01-338</name>
</gene>
<protein>
    <recommendedName>
        <fullName evidence="1">Uncharacterized protein TP-0789 domain-containing protein</fullName>
    </recommendedName>
</protein>
<sequence length="263" mass="30637">MFKHSFLLLVLMFFMMNSTGYSQDLEVNEIIKKANLVSYYTGNDGKSDVKMTITDSQGRKRIREFRILRLNMEKGGEQKFYVYFRKPADVAKMVFMVWKHLGGDDDRWLYLPALDLVTRIAASDKRSSFSGSHFVYEDVSGRGIDSDIHELINSSGEFYKIKNIPKKTKGVEFSYYFVWINKTNFIPTKAEYYDEQNKLIRVIEALEISDVQGKPTVIKSIAKDLERGGETIMEFSNIEYDVGLTEKIFAERYLRRAPVKWIK</sequence>
<name>A0A3B1DGB7_9ZZZZ</name>
<accession>A0A3B1DGB7</accession>